<accession>T1CI82</accession>
<dbReference type="AlphaFoldDB" id="T1CI82"/>
<keyword evidence="1" id="KW-0812">Transmembrane</keyword>
<gene>
    <name evidence="2" type="ORF">B2A_00865</name>
</gene>
<dbReference type="EMBL" id="AUZZ01000659">
    <property type="protein sequence ID" value="EQD67125.1"/>
    <property type="molecule type" value="Genomic_DNA"/>
</dbReference>
<sequence>NDLMGRKFDSPNDMARTVEAELKGFRNLIDVTYDRESTRFSYVLKNNAIQRRTNRFGYTILLTNTMIAAPEILRIYRDKDKVEKASAHLKPHLEPFFSRSEEGTRARLFLAILGYTMVAIIASVCGITYAQALETLAGIREVIYSTGSHSHVEYTKDQRELLEKLKVEL</sequence>
<reference evidence="2" key="1">
    <citation type="submission" date="2013-08" db="EMBL/GenBank/DDBJ databases">
        <authorList>
            <person name="Mendez C."/>
            <person name="Richter M."/>
            <person name="Ferrer M."/>
            <person name="Sanchez J."/>
        </authorList>
    </citation>
    <scope>NUCLEOTIDE SEQUENCE</scope>
</reference>
<keyword evidence="1" id="KW-0472">Membrane</keyword>
<evidence type="ECO:0000313" key="2">
    <source>
        <dbReference type="EMBL" id="EQD67125.1"/>
    </source>
</evidence>
<feature type="transmembrane region" description="Helical" evidence="1">
    <location>
        <begin position="108"/>
        <end position="130"/>
    </location>
</feature>
<evidence type="ECO:0000256" key="1">
    <source>
        <dbReference type="SAM" id="Phobius"/>
    </source>
</evidence>
<proteinExistence type="predicted"/>
<reference evidence="2" key="2">
    <citation type="journal article" date="2014" name="ISME J.">
        <title>Microbial stratification in low pH oxic and suboxic macroscopic growths along an acid mine drainage.</title>
        <authorList>
            <person name="Mendez-Garcia C."/>
            <person name="Mesa V."/>
            <person name="Sprenger R.R."/>
            <person name="Richter M."/>
            <person name="Diez M.S."/>
            <person name="Solano J."/>
            <person name="Bargiela R."/>
            <person name="Golyshina O.V."/>
            <person name="Manteca A."/>
            <person name="Ramos J.L."/>
            <person name="Gallego J.R."/>
            <person name="Llorente I."/>
            <person name="Martins Dos Santos V.A."/>
            <person name="Jensen O.N."/>
            <person name="Pelaez A.I."/>
            <person name="Sanchez J."/>
            <person name="Ferrer M."/>
        </authorList>
    </citation>
    <scope>NUCLEOTIDE SEQUENCE</scope>
</reference>
<name>T1CI82_9ZZZZ</name>
<organism evidence="2">
    <name type="scientific">mine drainage metagenome</name>
    <dbReference type="NCBI Taxonomy" id="410659"/>
    <lineage>
        <taxon>unclassified sequences</taxon>
        <taxon>metagenomes</taxon>
        <taxon>ecological metagenomes</taxon>
    </lineage>
</organism>
<feature type="non-terminal residue" evidence="2">
    <location>
        <position position="1"/>
    </location>
</feature>
<comment type="caution">
    <text evidence="2">The sequence shown here is derived from an EMBL/GenBank/DDBJ whole genome shotgun (WGS) entry which is preliminary data.</text>
</comment>
<keyword evidence="1" id="KW-1133">Transmembrane helix</keyword>
<protein>
    <submittedName>
        <fullName evidence="2">Transposase (IS4)</fullName>
    </submittedName>
</protein>